<dbReference type="InterPro" id="IPR029063">
    <property type="entry name" value="SAM-dependent_MTases_sf"/>
</dbReference>
<accession>A0ABN8KMU9</accession>
<dbReference type="PANTHER" id="PTHR44942:SF4">
    <property type="entry name" value="METHYLTRANSFERASE TYPE 11 DOMAIN-CONTAINING PROTEIN"/>
    <property type="match status" value="1"/>
</dbReference>
<protein>
    <recommendedName>
        <fullName evidence="4">Methyltransferase type 11 domain-containing protein</fullName>
    </recommendedName>
</protein>
<evidence type="ECO:0000313" key="5">
    <source>
        <dbReference type="EMBL" id="CAH2714847.1"/>
    </source>
</evidence>
<dbReference type="PANTHER" id="PTHR44942">
    <property type="entry name" value="METHYLTRANSF_11 DOMAIN-CONTAINING PROTEIN"/>
    <property type="match status" value="1"/>
</dbReference>
<dbReference type="Pfam" id="PF08241">
    <property type="entry name" value="Methyltransf_11"/>
    <property type="match status" value="1"/>
</dbReference>
<dbReference type="EMBL" id="CALBWS010000010">
    <property type="protein sequence ID" value="CAH2714847.1"/>
    <property type="molecule type" value="Genomic_DNA"/>
</dbReference>
<dbReference type="InterPro" id="IPR013216">
    <property type="entry name" value="Methyltransf_11"/>
</dbReference>
<dbReference type="RefSeq" id="WP_248735144.1">
    <property type="nucleotide sequence ID" value="NZ_CALBWS010000010.1"/>
</dbReference>
<evidence type="ECO:0000256" key="2">
    <source>
        <dbReference type="ARBA" id="ARBA00022603"/>
    </source>
</evidence>
<evidence type="ECO:0000256" key="3">
    <source>
        <dbReference type="ARBA" id="ARBA00022679"/>
    </source>
</evidence>
<dbReference type="SUPFAM" id="SSF53335">
    <property type="entry name" value="S-adenosyl-L-methionine-dependent methyltransferases"/>
    <property type="match status" value="1"/>
</dbReference>
<keyword evidence="6" id="KW-1185">Reference proteome</keyword>
<reference evidence="5" key="1">
    <citation type="submission" date="2022-04" db="EMBL/GenBank/DDBJ databases">
        <authorList>
            <person name="Criscuolo A."/>
        </authorList>
    </citation>
    <scope>NUCLEOTIDE SEQUENCE</scope>
    <source>
        <strain evidence="5">CIP111895</strain>
    </source>
</reference>
<dbReference type="Gene3D" id="3.40.50.150">
    <property type="entry name" value="Vaccinia Virus protein VP39"/>
    <property type="match status" value="1"/>
</dbReference>
<evidence type="ECO:0000313" key="6">
    <source>
        <dbReference type="Proteomes" id="UP000838308"/>
    </source>
</evidence>
<gene>
    <name evidence="5" type="ORF">BACCIP111895_02023</name>
</gene>
<keyword evidence="2" id="KW-0489">Methyltransferase</keyword>
<dbReference type="CDD" id="cd02440">
    <property type="entry name" value="AdoMet_MTases"/>
    <property type="match status" value="1"/>
</dbReference>
<comment type="similarity">
    <text evidence="1">Belongs to the methyltransferase superfamily.</text>
</comment>
<comment type="caution">
    <text evidence="5">The sequence shown here is derived from an EMBL/GenBank/DDBJ whole genome shotgun (WGS) entry which is preliminary data.</text>
</comment>
<feature type="domain" description="Methyltransferase type 11" evidence="4">
    <location>
        <begin position="48"/>
        <end position="140"/>
    </location>
</feature>
<keyword evidence="3" id="KW-0808">Transferase</keyword>
<evidence type="ECO:0000259" key="4">
    <source>
        <dbReference type="Pfam" id="PF08241"/>
    </source>
</evidence>
<dbReference type="InterPro" id="IPR051052">
    <property type="entry name" value="Diverse_substrate_MTase"/>
</dbReference>
<evidence type="ECO:0000256" key="1">
    <source>
        <dbReference type="ARBA" id="ARBA00008361"/>
    </source>
</evidence>
<name>A0ABN8KMU9_9BACI</name>
<sequence length="252" mass="29311">MDLSEFNPKGRFSNRVENYGKYRPNYPNNIIKFLNTNTSFTKESIIADIGSGTGISSKLFLDNGNKVYGVEPNEDMRRAGERYLYNYTNFYSIDASSECTKLESESIDVIVCGQAFHWFEPETTKKEFLRILKPDGFVVIINNRRKLGSEFMNRYAELISKYSESDVSKPLHTNLSDVVDSKTIYKEVFDNPQIFNFERLQGDLISYSYIPSEEKTIFSTMISEFKLLFDKHNKNGRVIFDYETVLYLCKMK</sequence>
<dbReference type="Proteomes" id="UP000838308">
    <property type="component" value="Unassembled WGS sequence"/>
</dbReference>
<proteinExistence type="inferred from homology"/>
<organism evidence="5 6">
    <name type="scientific">Neobacillus rhizosphaerae</name>
    <dbReference type="NCBI Taxonomy" id="2880965"/>
    <lineage>
        <taxon>Bacteria</taxon>
        <taxon>Bacillati</taxon>
        <taxon>Bacillota</taxon>
        <taxon>Bacilli</taxon>
        <taxon>Bacillales</taxon>
        <taxon>Bacillaceae</taxon>
        <taxon>Neobacillus</taxon>
    </lineage>
</organism>